<reference evidence="2 3" key="1">
    <citation type="submission" date="2019-12" db="EMBL/GenBank/DDBJ databases">
        <title>A genome sequence resource for the geographically widespread anthracnose pathogen Colletotrichum asianum.</title>
        <authorList>
            <person name="Meng Y."/>
        </authorList>
    </citation>
    <scope>NUCLEOTIDE SEQUENCE [LARGE SCALE GENOMIC DNA]</scope>
    <source>
        <strain evidence="2 3">ICMP 18580</strain>
    </source>
</reference>
<evidence type="ECO:0000313" key="2">
    <source>
        <dbReference type="EMBL" id="KAF0328086.1"/>
    </source>
</evidence>
<evidence type="ECO:0000313" key="3">
    <source>
        <dbReference type="Proteomes" id="UP000434172"/>
    </source>
</evidence>
<proteinExistence type="predicted"/>
<comment type="caution">
    <text evidence="2">The sequence shown here is derived from an EMBL/GenBank/DDBJ whole genome shotgun (WGS) entry which is preliminary data.</text>
</comment>
<protein>
    <submittedName>
        <fullName evidence="2">Uncharacterized protein</fullName>
    </submittedName>
</protein>
<evidence type="ECO:0000256" key="1">
    <source>
        <dbReference type="SAM" id="MobiDB-lite"/>
    </source>
</evidence>
<dbReference type="AlphaFoldDB" id="A0A8H3WLP8"/>
<dbReference type="EMBL" id="WOWK01000019">
    <property type="protein sequence ID" value="KAF0328086.1"/>
    <property type="molecule type" value="Genomic_DNA"/>
</dbReference>
<organism evidence="2 3">
    <name type="scientific">Colletotrichum asianum</name>
    <dbReference type="NCBI Taxonomy" id="702518"/>
    <lineage>
        <taxon>Eukaryota</taxon>
        <taxon>Fungi</taxon>
        <taxon>Dikarya</taxon>
        <taxon>Ascomycota</taxon>
        <taxon>Pezizomycotina</taxon>
        <taxon>Sordariomycetes</taxon>
        <taxon>Hypocreomycetidae</taxon>
        <taxon>Glomerellales</taxon>
        <taxon>Glomerellaceae</taxon>
        <taxon>Colletotrichum</taxon>
        <taxon>Colletotrichum gloeosporioides species complex</taxon>
    </lineage>
</organism>
<gene>
    <name evidence="2" type="ORF">GQ607_004566</name>
</gene>
<sequence>MPGGQGWRRPVCRRLDCSRNSNNIPSGTLIVRGARWRKMSSSGSKSRGKERVHATDVQPCF</sequence>
<accession>A0A8H3WLP8</accession>
<feature type="region of interest" description="Disordered" evidence="1">
    <location>
        <begin position="36"/>
        <end position="61"/>
    </location>
</feature>
<keyword evidence="3" id="KW-1185">Reference proteome</keyword>
<name>A0A8H3WLP8_9PEZI</name>
<dbReference type="Proteomes" id="UP000434172">
    <property type="component" value="Unassembled WGS sequence"/>
</dbReference>